<dbReference type="OrthoDB" id="7783360at2"/>
<evidence type="ECO:0000256" key="2">
    <source>
        <dbReference type="SAM" id="Phobius"/>
    </source>
</evidence>
<dbReference type="AlphaFoldDB" id="A0A372IR75"/>
<dbReference type="InterPro" id="IPR056573">
    <property type="entry name" value="Lectin_L-type_dom"/>
</dbReference>
<sequence length="1252" mass="130475">MEYVYQISRKVYVTYFQIVTLITLAICSGVAGAQSATNIQVSSAVQQSSVTRLGINLGDQDYYDSGQMVKNLVFDNPGFEPMVWRSILTCGSSTANTCVDNNQYSPEPAGFWTGGTYEVVSGASAGATGTIVSSAAVSSCYGCGQTITFDKNLSLAHNDNVIVRNTFPGNAQAGWWTSTSGGGTITTDTTDLSPETPGKQAVSMNAAGQGQSVNLTSWFDSMQNMSFIQLNGTFQVTFRAKATGGSNSMNVTVARLMAGLPSYINQTVTLTNAWKDYTLTFTAAETGSALGPVELSFTASGANVLLDDVALQQTNSDPTNTTAFRDDVVNALKSLKPGVIRMMASYAELGADIPDQLAVPFARYREGYNTGGTEVDSIPYGIHELLQLCAAVGADPWITIPTATTPQEMTDLVEYLTGNGSDPYSASRIARGQTAPWTSVFNKIHIELGNETWNGVFLGEYMTYPAYPDWANQVFGAARQTSGYEPSKFDLVLSGIAATPGYNSALLTYSTQHDSIDIAPYLLYSANNDTVNGLFQSLFAEPEMFNTSGGEVYKNMQAAATASTPTKVNVYEVNLGTVLGSITQTELNQLTPSVGAGVAVADHMLQMMGLGVSVQNMFALPQYEFGRTDGSMVKLWGTVVDMGTTNRKRPQFLAEQLANTAVFGDMLQTQQTGANPTWNEPLSSDNVQLNGAHEIQSFAFTNGTQSSVVLFNLTVGTSLPVTFSGPNAPTGTVQVGRLTSANITDNNETANNVQIVNSTLTGFNPSSQYVLPPYSMTVLTWGGGTETTTPTAAAPTFSQAAGSYTGSIPVAISDATSGAAIYYTTDGSTPTTSSAKYSSAITLSATTTLKAIAVASGYTNSAVSSVSYTITAATTSQSSPTATPAITPGTGNYGASQAVTISDTTSGATIYYTTDGSTPTTSSTVYKGSFTATVPGTIKAIAVAAGHTASTVASAVYSLEGIATPTFSPAGGTYTTGQKVTITDTTSGVTLYYTTNGTTPSASSTQYTGPITVGSSETIKAIAVYSVDPSSVATATYTIGSPSPTINYPNGFSAAKVNLNVSALFSGTALQLTKNTAGQIGTGWYTTPVSVSGFTTDFTFRDTNASGDGLTFTLQNAPKGLWAFGGNGSALGYQGITKSVAVKFDLENGSGTNPSTTGVYVNGASPVASSVDMSSAGINFHSGDIFKAHIVYSGTTLTLTVTDTVTAATFTKQFTVNIPSTVGANTAYAGFTGSTGARTATQQILSWTYTTN</sequence>
<evidence type="ECO:0000313" key="6">
    <source>
        <dbReference type="Proteomes" id="UP000264702"/>
    </source>
</evidence>
<dbReference type="InterPro" id="IPR059177">
    <property type="entry name" value="GH29D-like_dom"/>
</dbReference>
<feature type="domain" description="GH29D-like beta-sandwich" evidence="4">
    <location>
        <begin position="888"/>
        <end position="953"/>
    </location>
</feature>
<gene>
    <name evidence="5" type="ORF">D0Y96_04270</name>
</gene>
<dbReference type="InterPro" id="IPR017853">
    <property type="entry name" value="GH"/>
</dbReference>
<dbReference type="Gene3D" id="2.60.120.200">
    <property type="match status" value="1"/>
</dbReference>
<keyword evidence="2" id="KW-0472">Membrane</keyword>
<evidence type="ECO:0000259" key="4">
    <source>
        <dbReference type="Pfam" id="PF13290"/>
    </source>
</evidence>
<dbReference type="InterPro" id="IPR003305">
    <property type="entry name" value="CenC_carb-bd"/>
</dbReference>
<dbReference type="SUPFAM" id="SSF49899">
    <property type="entry name" value="Concanavalin A-like lectins/glucanases"/>
    <property type="match status" value="1"/>
</dbReference>
<proteinExistence type="predicted"/>
<dbReference type="EMBL" id="QVQT01000002">
    <property type="protein sequence ID" value="RFU17384.1"/>
    <property type="molecule type" value="Genomic_DNA"/>
</dbReference>
<organism evidence="5 6">
    <name type="scientific">Paracidobacterium acidisoli</name>
    <dbReference type="NCBI Taxonomy" id="2303751"/>
    <lineage>
        <taxon>Bacteria</taxon>
        <taxon>Pseudomonadati</taxon>
        <taxon>Acidobacteriota</taxon>
        <taxon>Terriglobia</taxon>
        <taxon>Terriglobales</taxon>
        <taxon>Acidobacteriaceae</taxon>
        <taxon>Paracidobacterium</taxon>
    </lineage>
</organism>
<dbReference type="CDD" id="cd01951">
    <property type="entry name" value="lectin_L-type"/>
    <property type="match status" value="1"/>
</dbReference>
<dbReference type="SUPFAM" id="SSF51445">
    <property type="entry name" value="(Trans)glycosidases"/>
    <property type="match status" value="1"/>
</dbReference>
<keyword evidence="2" id="KW-1133">Transmembrane helix</keyword>
<dbReference type="RefSeq" id="WP_117298132.1">
    <property type="nucleotide sequence ID" value="NZ_QVQT02000002.1"/>
</dbReference>
<feature type="domain" description="GH29D-like beta-sandwich" evidence="4">
    <location>
        <begin position="800"/>
        <end position="865"/>
    </location>
</feature>
<evidence type="ECO:0000313" key="5">
    <source>
        <dbReference type="EMBL" id="RFU17384.1"/>
    </source>
</evidence>
<keyword evidence="6" id="KW-1185">Reference proteome</keyword>
<dbReference type="Proteomes" id="UP000264702">
    <property type="component" value="Unassembled WGS sequence"/>
</dbReference>
<reference evidence="5 6" key="1">
    <citation type="submission" date="2018-08" db="EMBL/GenBank/DDBJ databases">
        <title>Acidipila sp. 4G-K13, an acidobacterium isolated from forest soil.</title>
        <authorList>
            <person name="Gao Z.-H."/>
            <person name="Qiu L.-H."/>
        </authorList>
    </citation>
    <scope>NUCLEOTIDE SEQUENCE [LARGE SCALE GENOMIC DNA]</scope>
    <source>
        <strain evidence="5 6">4G-K13</strain>
    </source>
</reference>
<dbReference type="Pfam" id="PF02018">
    <property type="entry name" value="CBM_4_9"/>
    <property type="match status" value="1"/>
</dbReference>
<evidence type="ECO:0000256" key="1">
    <source>
        <dbReference type="ARBA" id="ARBA00022801"/>
    </source>
</evidence>
<dbReference type="InterPro" id="IPR008979">
    <property type="entry name" value="Galactose-bd-like_sf"/>
</dbReference>
<dbReference type="GO" id="GO:0016798">
    <property type="term" value="F:hydrolase activity, acting on glycosyl bonds"/>
    <property type="evidence" value="ECO:0007669"/>
    <property type="project" value="InterPro"/>
</dbReference>
<accession>A0A372IR75</accession>
<feature type="domain" description="CBM-cenC" evidence="3">
    <location>
        <begin position="160"/>
        <end position="288"/>
    </location>
</feature>
<evidence type="ECO:0000259" key="3">
    <source>
        <dbReference type="Pfam" id="PF02018"/>
    </source>
</evidence>
<dbReference type="GO" id="GO:0000272">
    <property type="term" value="P:polysaccharide catabolic process"/>
    <property type="evidence" value="ECO:0007669"/>
    <property type="project" value="TreeGrafter"/>
</dbReference>
<keyword evidence="2" id="KW-0812">Transmembrane</keyword>
<comment type="caution">
    <text evidence="5">The sequence shown here is derived from an EMBL/GenBank/DDBJ whole genome shotgun (WGS) entry which is preliminary data.</text>
</comment>
<dbReference type="Pfam" id="PF13290">
    <property type="entry name" value="CHB_HEX_C_1"/>
    <property type="match status" value="3"/>
</dbReference>
<protein>
    <submittedName>
        <fullName evidence="5">Uncharacterized protein</fullName>
    </submittedName>
</protein>
<feature type="transmembrane region" description="Helical" evidence="2">
    <location>
        <begin position="12"/>
        <end position="33"/>
    </location>
</feature>
<keyword evidence="1" id="KW-0378">Hydrolase</keyword>
<dbReference type="InterPro" id="IPR013320">
    <property type="entry name" value="ConA-like_dom_sf"/>
</dbReference>
<dbReference type="Gene3D" id="3.20.20.80">
    <property type="entry name" value="Glycosidases"/>
    <property type="match status" value="1"/>
</dbReference>
<dbReference type="SUPFAM" id="SSF49785">
    <property type="entry name" value="Galactose-binding domain-like"/>
    <property type="match status" value="1"/>
</dbReference>
<name>A0A372IR75_9BACT</name>
<feature type="domain" description="GH29D-like beta-sandwich" evidence="4">
    <location>
        <begin position="969"/>
        <end position="1031"/>
    </location>
</feature>
<dbReference type="PANTHER" id="PTHR43576:SF2">
    <property type="entry name" value="INTRACELLULAR EXO-ALPHA-L-ARABINOFURANOSIDASE 2"/>
    <property type="match status" value="1"/>
</dbReference>
<dbReference type="PANTHER" id="PTHR43576">
    <property type="entry name" value="ALPHA-L-ARABINOFURANOSIDASE C-RELATED"/>
    <property type="match status" value="1"/>
</dbReference>
<dbReference type="Gene3D" id="2.60.120.260">
    <property type="entry name" value="Galactose-binding domain-like"/>
    <property type="match status" value="1"/>
</dbReference>